<keyword evidence="3 6" id="KW-0812">Transmembrane</keyword>
<name>A0ABV7DKC7_9HYPH</name>
<reference evidence="9" key="1">
    <citation type="journal article" date="2019" name="Int. J. Syst. Evol. Microbiol.">
        <title>The Global Catalogue of Microorganisms (GCM) 10K type strain sequencing project: providing services to taxonomists for standard genome sequencing and annotation.</title>
        <authorList>
            <consortium name="The Broad Institute Genomics Platform"/>
            <consortium name="The Broad Institute Genome Sequencing Center for Infectious Disease"/>
            <person name="Wu L."/>
            <person name="Ma J."/>
        </authorList>
    </citation>
    <scope>NUCLEOTIDE SEQUENCE [LARGE SCALE GENOMIC DNA]</scope>
    <source>
        <strain evidence="9">KCTC 52677</strain>
    </source>
</reference>
<feature type="transmembrane region" description="Helical" evidence="6">
    <location>
        <begin position="65"/>
        <end position="87"/>
    </location>
</feature>
<feature type="transmembrane region" description="Helical" evidence="6">
    <location>
        <begin position="213"/>
        <end position="234"/>
    </location>
</feature>
<feature type="transmembrane region" description="Helical" evidence="6">
    <location>
        <begin position="246"/>
        <end position="265"/>
    </location>
</feature>
<protein>
    <submittedName>
        <fullName evidence="8">DMT family transporter</fullName>
    </submittedName>
</protein>
<comment type="subcellular location">
    <subcellularLocation>
        <location evidence="1">Membrane</location>
        <topology evidence="1">Multi-pass membrane protein</topology>
    </subcellularLocation>
</comment>
<dbReference type="RefSeq" id="WP_257317148.1">
    <property type="nucleotide sequence ID" value="NZ_JANFDG010000026.1"/>
</dbReference>
<accession>A0ABV7DKC7</accession>
<evidence type="ECO:0000313" key="8">
    <source>
        <dbReference type="EMBL" id="MFC3074722.1"/>
    </source>
</evidence>
<feature type="domain" description="EamA" evidence="7">
    <location>
        <begin position="5"/>
        <end position="137"/>
    </location>
</feature>
<evidence type="ECO:0000256" key="6">
    <source>
        <dbReference type="SAM" id="Phobius"/>
    </source>
</evidence>
<comment type="caution">
    <text evidence="8">The sequence shown here is derived from an EMBL/GenBank/DDBJ whole genome shotgun (WGS) entry which is preliminary data.</text>
</comment>
<dbReference type="SUPFAM" id="SSF103481">
    <property type="entry name" value="Multidrug resistance efflux transporter EmrE"/>
    <property type="match status" value="2"/>
</dbReference>
<feature type="transmembrane region" description="Helical" evidence="6">
    <location>
        <begin position="151"/>
        <end position="170"/>
    </location>
</feature>
<evidence type="ECO:0000256" key="5">
    <source>
        <dbReference type="ARBA" id="ARBA00023136"/>
    </source>
</evidence>
<dbReference type="InterPro" id="IPR050638">
    <property type="entry name" value="AA-Vitamin_Transporters"/>
</dbReference>
<feature type="domain" description="EamA" evidence="7">
    <location>
        <begin position="153"/>
        <end position="286"/>
    </location>
</feature>
<dbReference type="InterPro" id="IPR000620">
    <property type="entry name" value="EamA_dom"/>
</dbReference>
<feature type="transmembrane region" description="Helical" evidence="6">
    <location>
        <begin position="93"/>
        <end position="114"/>
    </location>
</feature>
<gene>
    <name evidence="8" type="ORF">ACFOHH_16545</name>
</gene>
<evidence type="ECO:0000256" key="3">
    <source>
        <dbReference type="ARBA" id="ARBA00022692"/>
    </source>
</evidence>
<dbReference type="InterPro" id="IPR037185">
    <property type="entry name" value="EmrE-like"/>
</dbReference>
<evidence type="ECO:0000256" key="2">
    <source>
        <dbReference type="ARBA" id="ARBA00007362"/>
    </source>
</evidence>
<evidence type="ECO:0000256" key="1">
    <source>
        <dbReference type="ARBA" id="ARBA00004141"/>
    </source>
</evidence>
<dbReference type="PANTHER" id="PTHR32322:SF2">
    <property type="entry name" value="EAMA DOMAIN-CONTAINING PROTEIN"/>
    <property type="match status" value="1"/>
</dbReference>
<dbReference type="PANTHER" id="PTHR32322">
    <property type="entry name" value="INNER MEMBRANE TRANSPORTER"/>
    <property type="match status" value="1"/>
</dbReference>
<comment type="similarity">
    <text evidence="2">Belongs to the EamA transporter family.</text>
</comment>
<feature type="transmembrane region" description="Helical" evidence="6">
    <location>
        <begin position="33"/>
        <end position="53"/>
    </location>
</feature>
<dbReference type="Pfam" id="PF00892">
    <property type="entry name" value="EamA"/>
    <property type="match status" value="2"/>
</dbReference>
<dbReference type="Proteomes" id="UP001595377">
    <property type="component" value="Unassembled WGS sequence"/>
</dbReference>
<feature type="transmembrane region" description="Helical" evidence="6">
    <location>
        <begin position="271"/>
        <end position="290"/>
    </location>
</feature>
<keyword evidence="9" id="KW-1185">Reference proteome</keyword>
<evidence type="ECO:0000313" key="9">
    <source>
        <dbReference type="Proteomes" id="UP001595377"/>
    </source>
</evidence>
<proteinExistence type="inferred from homology"/>
<sequence>MNRRAYAYLTVTMLFWGANAVAGKIAVGHISPLALTTLRWAAALLVILAFMMPQVRRDWTEIRRHWLLLFLYGAAGFTGFNALLYSALNYTSAINSVIVQAGIPMLIFVFNFLLFRVQASLAQVAGFTITFVGVLLTASHGDFSALRNLELNFGDALMLVAAVVYALYTISLRWKPAIHWQSFIAAPAFGALISALPLLAWEIARGDVIYPDATGWLVVLYAGLFPSLISQIFYVRGVELIGANRAGLFINAIPVFGTLLSVLMIGETLHMFHVIALVLVLGGIAVAEWGRPKTAR</sequence>
<organism evidence="8 9">
    <name type="scientific">Shinella pollutisoli</name>
    <dbReference type="NCBI Taxonomy" id="2250594"/>
    <lineage>
        <taxon>Bacteria</taxon>
        <taxon>Pseudomonadati</taxon>
        <taxon>Pseudomonadota</taxon>
        <taxon>Alphaproteobacteria</taxon>
        <taxon>Hyphomicrobiales</taxon>
        <taxon>Rhizobiaceae</taxon>
        <taxon>Shinella</taxon>
    </lineage>
</organism>
<feature type="transmembrane region" description="Helical" evidence="6">
    <location>
        <begin position="182"/>
        <end position="201"/>
    </location>
</feature>
<dbReference type="EMBL" id="JBHRSP010000025">
    <property type="protein sequence ID" value="MFC3074722.1"/>
    <property type="molecule type" value="Genomic_DNA"/>
</dbReference>
<evidence type="ECO:0000256" key="4">
    <source>
        <dbReference type="ARBA" id="ARBA00022989"/>
    </source>
</evidence>
<keyword evidence="5 6" id="KW-0472">Membrane</keyword>
<keyword evidence="4 6" id="KW-1133">Transmembrane helix</keyword>
<evidence type="ECO:0000259" key="7">
    <source>
        <dbReference type="Pfam" id="PF00892"/>
    </source>
</evidence>
<feature type="transmembrane region" description="Helical" evidence="6">
    <location>
        <begin position="121"/>
        <end position="139"/>
    </location>
</feature>